<keyword evidence="11" id="KW-1185">Reference proteome</keyword>
<name>A0A2P6VKH7_9CHLO</name>
<evidence type="ECO:0000313" key="11">
    <source>
        <dbReference type="Proteomes" id="UP000239649"/>
    </source>
</evidence>
<dbReference type="Proteomes" id="UP000239649">
    <property type="component" value="Unassembled WGS sequence"/>
</dbReference>
<evidence type="ECO:0000259" key="9">
    <source>
        <dbReference type="Pfam" id="PF01694"/>
    </source>
</evidence>
<dbReference type="OrthoDB" id="10257275at2759"/>
<feature type="compositionally biased region" description="Gly residues" evidence="8">
    <location>
        <begin position="300"/>
        <end position="323"/>
    </location>
</feature>
<keyword evidence="3" id="KW-0645">Protease</keyword>
<feature type="compositionally biased region" description="Gly residues" evidence="8">
    <location>
        <begin position="1"/>
        <end position="19"/>
    </location>
</feature>
<feature type="domain" description="Peptidase S54 rhomboid" evidence="9">
    <location>
        <begin position="98"/>
        <end position="245"/>
    </location>
</feature>
<evidence type="ECO:0000313" key="10">
    <source>
        <dbReference type="EMBL" id="PSC74560.1"/>
    </source>
</evidence>
<dbReference type="AlphaFoldDB" id="A0A2P6VKH7"/>
<dbReference type="FunFam" id="1.20.1540.10:FF:000008">
    <property type="entry name" value="RHOMBOID-like protein 13"/>
    <property type="match status" value="1"/>
</dbReference>
<dbReference type="EMBL" id="LHPF02000004">
    <property type="protein sequence ID" value="PSC74560.1"/>
    <property type="molecule type" value="Genomic_DNA"/>
</dbReference>
<comment type="caution">
    <text evidence="10">The sequence shown here is derived from an EMBL/GenBank/DDBJ whole genome shotgun (WGS) entry which is preliminary data.</text>
</comment>
<evidence type="ECO:0000256" key="5">
    <source>
        <dbReference type="ARBA" id="ARBA00022801"/>
    </source>
</evidence>
<evidence type="ECO:0000256" key="7">
    <source>
        <dbReference type="ARBA" id="ARBA00023136"/>
    </source>
</evidence>
<protein>
    <submittedName>
        <fullName evidence="10">Rhomboid-related 4 isoform X1</fullName>
    </submittedName>
</protein>
<gene>
    <name evidence="10" type="ORF">C2E20_2425</name>
</gene>
<dbReference type="GO" id="GO:0016020">
    <property type="term" value="C:membrane"/>
    <property type="evidence" value="ECO:0007669"/>
    <property type="project" value="UniProtKB-SubCell"/>
</dbReference>
<proteinExistence type="inferred from homology"/>
<dbReference type="InterPro" id="IPR035952">
    <property type="entry name" value="Rhomboid-like_sf"/>
</dbReference>
<dbReference type="PANTHER" id="PTHR43066:SF1">
    <property type="entry name" value="RHOMBOID PROTEIN 2"/>
    <property type="match status" value="1"/>
</dbReference>
<evidence type="ECO:0000256" key="3">
    <source>
        <dbReference type="ARBA" id="ARBA00022670"/>
    </source>
</evidence>
<keyword evidence="7" id="KW-0472">Membrane</keyword>
<feature type="region of interest" description="Disordered" evidence="8">
    <location>
        <begin position="297"/>
        <end position="323"/>
    </location>
</feature>
<dbReference type="Pfam" id="PF01694">
    <property type="entry name" value="Rhomboid"/>
    <property type="match status" value="1"/>
</dbReference>
<reference evidence="10 11" key="1">
    <citation type="journal article" date="2018" name="Plant J.">
        <title>Genome sequences of Chlorella sorokiniana UTEX 1602 and Micractinium conductrix SAG 241.80: implications to maltose excretion by a green alga.</title>
        <authorList>
            <person name="Arriola M.B."/>
            <person name="Velmurugan N."/>
            <person name="Zhang Y."/>
            <person name="Plunkett M.H."/>
            <person name="Hondzo H."/>
            <person name="Barney B.M."/>
        </authorList>
    </citation>
    <scope>NUCLEOTIDE SEQUENCE [LARGE SCALE GENOMIC DNA]</scope>
    <source>
        <strain evidence="10 11">SAG 241.80</strain>
    </source>
</reference>
<sequence>MQGPGGFPGGYGIPGGAGSRRGRRRWAGGAGGFGSRGQQSVLGLAMVLAQQAMQLEQKPPVTIVLVAAQVLFFLRPEGFGWVPPLRKGCLIPSAVLRGQWGRLLWAPWLHVDELHLFYNMSSLLWKGAQLEPRLGSAAFARLVAELALTSSALYCVAAAALAGRVPLLGAHLMRACAAGFSGVLFGLKVVLNHNTPGWSEVAGVRLPTKYVCWAELVYMQLLVPEASFMGHLCGILAGLLYVLLSSRLPLLPGGRARGSTRGGGGGGRGGGGARRGGGLSGLLGALFGGRRRRPRTYGHGTWGGAGGSAGGGGAARGSGQRWG</sequence>
<feature type="region of interest" description="Disordered" evidence="8">
    <location>
        <begin position="1"/>
        <end position="24"/>
    </location>
</feature>
<organism evidence="10 11">
    <name type="scientific">Micractinium conductrix</name>
    <dbReference type="NCBI Taxonomy" id="554055"/>
    <lineage>
        <taxon>Eukaryota</taxon>
        <taxon>Viridiplantae</taxon>
        <taxon>Chlorophyta</taxon>
        <taxon>core chlorophytes</taxon>
        <taxon>Trebouxiophyceae</taxon>
        <taxon>Chlorellales</taxon>
        <taxon>Chlorellaceae</taxon>
        <taxon>Chlorella clade</taxon>
        <taxon>Micractinium</taxon>
    </lineage>
</organism>
<keyword evidence="6" id="KW-1133">Transmembrane helix</keyword>
<dbReference type="GO" id="GO:0004252">
    <property type="term" value="F:serine-type endopeptidase activity"/>
    <property type="evidence" value="ECO:0007669"/>
    <property type="project" value="InterPro"/>
</dbReference>
<dbReference type="SUPFAM" id="SSF144091">
    <property type="entry name" value="Rhomboid-like"/>
    <property type="match status" value="1"/>
</dbReference>
<evidence type="ECO:0000256" key="8">
    <source>
        <dbReference type="SAM" id="MobiDB-lite"/>
    </source>
</evidence>
<keyword evidence="4" id="KW-0812">Transmembrane</keyword>
<comment type="similarity">
    <text evidence="2">Belongs to the peptidase S54 family.</text>
</comment>
<evidence type="ECO:0000256" key="6">
    <source>
        <dbReference type="ARBA" id="ARBA00022989"/>
    </source>
</evidence>
<dbReference type="PANTHER" id="PTHR43066">
    <property type="entry name" value="RHOMBOID-RELATED PROTEIN"/>
    <property type="match status" value="1"/>
</dbReference>
<accession>A0A2P6VKH7</accession>
<dbReference type="InterPro" id="IPR022764">
    <property type="entry name" value="Peptidase_S54_rhomboid_dom"/>
</dbReference>
<keyword evidence="5" id="KW-0378">Hydrolase</keyword>
<dbReference type="GO" id="GO:0006508">
    <property type="term" value="P:proteolysis"/>
    <property type="evidence" value="ECO:0007669"/>
    <property type="project" value="UniProtKB-KW"/>
</dbReference>
<dbReference type="Gene3D" id="1.20.1540.10">
    <property type="entry name" value="Rhomboid-like"/>
    <property type="match status" value="1"/>
</dbReference>
<evidence type="ECO:0000256" key="2">
    <source>
        <dbReference type="ARBA" id="ARBA00009045"/>
    </source>
</evidence>
<feature type="compositionally biased region" description="Gly residues" evidence="8">
    <location>
        <begin position="260"/>
        <end position="277"/>
    </location>
</feature>
<comment type="subcellular location">
    <subcellularLocation>
        <location evidence="1">Membrane</location>
        <topology evidence="1">Multi-pass membrane protein</topology>
    </subcellularLocation>
</comment>
<evidence type="ECO:0000256" key="4">
    <source>
        <dbReference type="ARBA" id="ARBA00022692"/>
    </source>
</evidence>
<evidence type="ECO:0000256" key="1">
    <source>
        <dbReference type="ARBA" id="ARBA00004141"/>
    </source>
</evidence>
<feature type="region of interest" description="Disordered" evidence="8">
    <location>
        <begin position="255"/>
        <end position="277"/>
    </location>
</feature>